<evidence type="ECO:0000313" key="1">
    <source>
        <dbReference type="EMBL" id="KAJ9092203.1"/>
    </source>
</evidence>
<name>A0ACC2UZD2_9TREE</name>
<keyword evidence="2" id="KW-1185">Reference proteome</keyword>
<reference evidence="1" key="1">
    <citation type="submission" date="2023-04" db="EMBL/GenBank/DDBJ databases">
        <title>Draft Genome sequencing of Naganishia species isolated from polar environments using Oxford Nanopore Technology.</title>
        <authorList>
            <person name="Leo P."/>
            <person name="Venkateswaran K."/>
        </authorList>
    </citation>
    <scope>NUCLEOTIDE SEQUENCE</scope>
    <source>
        <strain evidence="1">MNA-CCFEE 5423</strain>
    </source>
</reference>
<gene>
    <name evidence="1" type="ORF">QFC21_006949</name>
</gene>
<comment type="caution">
    <text evidence="1">The sequence shown here is derived from an EMBL/GenBank/DDBJ whole genome shotgun (WGS) entry which is preliminary data.</text>
</comment>
<dbReference type="EMBL" id="JASBWT010000041">
    <property type="protein sequence ID" value="KAJ9092203.1"/>
    <property type="molecule type" value="Genomic_DNA"/>
</dbReference>
<dbReference type="Proteomes" id="UP001227268">
    <property type="component" value="Unassembled WGS sequence"/>
</dbReference>
<sequence>MSISPSSICSIASQWDLQDAQYLEIVDRFAKPTEVTIEDLASKTIVMVADLTPYCSHWSASAASKAQKEKETLIQGFVSRLLDYQESLLNQQEHSRRSASCDLCWQFQQLFTEVMGLLLKLATDEPSDLVTELGEIWGRAEKELELLPELPPKPLPTLKEITFDLYPKGMVPRRPKTHLPMPPRRLKMIDPKVSSEHSVVITTSVFDQLPTLATTDYQEVVPLPEFANVIEEIWVVM</sequence>
<accession>A0ACC2UZD2</accession>
<organism evidence="1 2">
    <name type="scientific">Naganishia friedmannii</name>
    <dbReference type="NCBI Taxonomy" id="89922"/>
    <lineage>
        <taxon>Eukaryota</taxon>
        <taxon>Fungi</taxon>
        <taxon>Dikarya</taxon>
        <taxon>Basidiomycota</taxon>
        <taxon>Agaricomycotina</taxon>
        <taxon>Tremellomycetes</taxon>
        <taxon>Filobasidiales</taxon>
        <taxon>Filobasidiaceae</taxon>
        <taxon>Naganishia</taxon>
    </lineage>
</organism>
<protein>
    <submittedName>
        <fullName evidence="1">Uncharacterized protein</fullName>
    </submittedName>
</protein>
<evidence type="ECO:0000313" key="2">
    <source>
        <dbReference type="Proteomes" id="UP001227268"/>
    </source>
</evidence>
<proteinExistence type="predicted"/>